<dbReference type="GeneID" id="110981360"/>
<comment type="catalytic activity">
    <reaction evidence="2">
        <text>1-(9Z-octadecenoyl)-sn-glycero-3-phosphate + hexadecanoyl-CoA = 1-(9Z)-octadecenoyl-2-hexadecanoyl-sn-glycero-3-phosphate + CoA</text>
        <dbReference type="Rhea" id="RHEA:37143"/>
        <dbReference type="ChEBI" id="CHEBI:57287"/>
        <dbReference type="ChEBI" id="CHEBI:57379"/>
        <dbReference type="ChEBI" id="CHEBI:74544"/>
        <dbReference type="ChEBI" id="CHEBI:74551"/>
    </reaction>
    <physiologicalReaction direction="left-to-right" evidence="2">
        <dbReference type="Rhea" id="RHEA:37144"/>
    </physiologicalReaction>
</comment>
<evidence type="ECO:0000256" key="16">
    <source>
        <dbReference type="ARBA" id="ARBA00040731"/>
    </source>
</evidence>
<dbReference type="GO" id="GO:0052689">
    <property type="term" value="F:carboxylic ester hydrolase activity"/>
    <property type="evidence" value="ECO:0007669"/>
    <property type="project" value="TreeGrafter"/>
</dbReference>
<keyword evidence="8" id="KW-0551">Lipid droplet</keyword>
<dbReference type="RefSeq" id="XP_022094566.1">
    <property type="nucleotide sequence ID" value="XM_022238874.1"/>
</dbReference>
<evidence type="ECO:0000256" key="20">
    <source>
        <dbReference type="ARBA" id="ARBA00047543"/>
    </source>
</evidence>
<dbReference type="OrthoDB" id="7457040at2759"/>
<dbReference type="GO" id="GO:0030154">
    <property type="term" value="P:cell differentiation"/>
    <property type="evidence" value="ECO:0007669"/>
    <property type="project" value="UniProtKB-KW"/>
</dbReference>
<dbReference type="KEGG" id="aplc:110981360"/>
<sequence>MAAAAISEGVVEMQEQVPTPSIDPNDGNNNSDCSWIGNLARWRPTSANLLQKAEEKILSCIKAKYESKFVSINDEDTVRTLKFHPSDQGATDKTPIVLVHGFGSGVALWALNFEELSRHRPLYAFDLLGFGRSSRPVIPREPEQAEEAFVESIEAWRSQVGIQEMILVGHSFGGYLTYSYSIRHPDRVKHLVLADPWGFPEKPPPEELQFPLWVRAIGAVAMRFNPLSSIRAAGPLGPRLIRRVRGDLNKKFKSLFEDDRISNYIYHCNAQHPSGEMAFKSMADMIGWAVNPMVPRADQLSRQVPITMIYGEHSWMDSDAGNDLKFRRPGSYVRLHLLKGAGHHVYADRSELFNQIINQVGEEVD</sequence>
<keyword evidence="11" id="KW-0276">Fatty acid metabolism</keyword>
<dbReference type="GO" id="GO:0003841">
    <property type="term" value="F:1-acylglycerol-3-phosphate O-acyltransferase activity"/>
    <property type="evidence" value="ECO:0007669"/>
    <property type="project" value="UniProtKB-EC"/>
</dbReference>
<evidence type="ECO:0000256" key="8">
    <source>
        <dbReference type="ARBA" id="ARBA00022677"/>
    </source>
</evidence>
<dbReference type="SUPFAM" id="SSF53474">
    <property type="entry name" value="alpha/beta-Hydrolases"/>
    <property type="match status" value="1"/>
</dbReference>
<comment type="function">
    <text evidence="18">Coenzyme A-dependent lysophosphatidic acid acyltransferase that catalyzes the transfer of an acyl group on a lysophosphatidic acid. Functions preferentially with 1-oleoyl-lysophosphatidic acid followed by 1-palmitoyl-lysophosphatidic acid, 1-stearoyl-lysophosphatidic acid and 1-arachidonoyl-lysophosphatidic acid as lipid acceptor. Functions preferentially with arachidonoyl-CoA followed by oleoyl-CoA as acyl group donors. Functions in phosphatidic acid biosynthesis. May regulate the cellular storage of triacylglycerol through activation of the phospholipase PNPLA2. Involved in keratinocyte differentiation. Regulates lipid droplet fusion.</text>
</comment>
<keyword evidence="7" id="KW-0444">Lipid biosynthesis</keyword>
<keyword evidence="13" id="KW-0012">Acyltransferase</keyword>
<comment type="catalytic activity">
    <reaction evidence="23">
        <text>1-(9Z-octadecenoyl)-sn-glycero-3-phosphate + (5Z,8Z,11Z,14Z)-eicosatetraenoyl-CoA = 1-(9Z)-octadecenoyl-2-(5Z,8Z,11Z,14Z)-eicosatetraenoyl-sn-glycero-3-phosphate + CoA</text>
        <dbReference type="Rhea" id="RHEA:37443"/>
        <dbReference type="ChEBI" id="CHEBI:57287"/>
        <dbReference type="ChEBI" id="CHEBI:57368"/>
        <dbReference type="ChEBI" id="CHEBI:74544"/>
        <dbReference type="ChEBI" id="CHEBI:74928"/>
    </reaction>
    <physiologicalReaction direction="left-to-right" evidence="23">
        <dbReference type="Rhea" id="RHEA:37444"/>
    </physiologicalReaction>
</comment>
<dbReference type="Pfam" id="PF00561">
    <property type="entry name" value="Abhydrolase_1"/>
    <property type="match status" value="1"/>
</dbReference>
<evidence type="ECO:0000256" key="3">
    <source>
        <dbReference type="ARBA" id="ARBA00004496"/>
    </source>
</evidence>
<dbReference type="GO" id="GO:0005811">
    <property type="term" value="C:lipid droplet"/>
    <property type="evidence" value="ECO:0007669"/>
    <property type="project" value="UniProtKB-SubCell"/>
</dbReference>
<evidence type="ECO:0000256" key="25">
    <source>
        <dbReference type="SAM" id="MobiDB-lite"/>
    </source>
</evidence>
<evidence type="ECO:0000256" key="5">
    <source>
        <dbReference type="ARBA" id="ARBA00013211"/>
    </source>
</evidence>
<keyword evidence="10" id="KW-0221">Differentiation</keyword>
<keyword evidence="6" id="KW-0963">Cytoplasm</keyword>
<dbReference type="GO" id="GO:0055088">
    <property type="term" value="P:lipid homeostasis"/>
    <property type="evidence" value="ECO:0007669"/>
    <property type="project" value="TreeGrafter"/>
</dbReference>
<evidence type="ECO:0000256" key="6">
    <source>
        <dbReference type="ARBA" id="ARBA00022490"/>
    </source>
</evidence>
<comment type="catalytic activity">
    <reaction evidence="21">
        <text>eicosanoyl-CoA + 1-(9Z-octadecenoyl)-sn-glycero-3-phosphate = 1-(9Z)-octadecenoyl-2-eicosanoyl-sn-glycero-3-phosphate + CoA</text>
        <dbReference type="Rhea" id="RHEA:37451"/>
        <dbReference type="ChEBI" id="CHEBI:57287"/>
        <dbReference type="ChEBI" id="CHEBI:57380"/>
        <dbReference type="ChEBI" id="CHEBI:74544"/>
        <dbReference type="ChEBI" id="CHEBI:74937"/>
    </reaction>
    <physiologicalReaction direction="left-to-right" evidence="21">
        <dbReference type="Rhea" id="RHEA:37452"/>
    </physiologicalReaction>
</comment>
<protein>
    <recommendedName>
        <fullName evidence="16">1-acylglycerol-3-phosphate O-acyltransferase ABHD5</fullName>
        <ecNumber evidence="5">2.3.1.51</ecNumber>
    </recommendedName>
    <alternativeName>
        <fullName evidence="17">Abhydrolase domain-containing protein 5</fullName>
    </alternativeName>
</protein>
<evidence type="ECO:0000256" key="17">
    <source>
        <dbReference type="ARBA" id="ARBA00042413"/>
    </source>
</evidence>
<comment type="catalytic activity">
    <reaction evidence="1">
        <text>a 1-acyl-sn-glycero-3-phosphate + an acyl-CoA = a 1,2-diacyl-sn-glycero-3-phosphate + CoA</text>
        <dbReference type="Rhea" id="RHEA:19709"/>
        <dbReference type="ChEBI" id="CHEBI:57287"/>
        <dbReference type="ChEBI" id="CHEBI:57970"/>
        <dbReference type="ChEBI" id="CHEBI:58342"/>
        <dbReference type="ChEBI" id="CHEBI:58608"/>
        <dbReference type="EC" id="2.3.1.51"/>
    </reaction>
    <physiologicalReaction direction="left-to-right" evidence="1">
        <dbReference type="Rhea" id="RHEA:19710"/>
    </physiologicalReaction>
</comment>
<evidence type="ECO:0000256" key="18">
    <source>
        <dbReference type="ARBA" id="ARBA00045357"/>
    </source>
</evidence>
<feature type="domain" description="AB hydrolase-1" evidence="26">
    <location>
        <begin position="95"/>
        <end position="348"/>
    </location>
</feature>
<organism evidence="27 28">
    <name type="scientific">Acanthaster planci</name>
    <name type="common">Crown-of-thorns starfish</name>
    <dbReference type="NCBI Taxonomy" id="133434"/>
    <lineage>
        <taxon>Eukaryota</taxon>
        <taxon>Metazoa</taxon>
        <taxon>Echinodermata</taxon>
        <taxon>Eleutherozoa</taxon>
        <taxon>Asterozoa</taxon>
        <taxon>Asteroidea</taxon>
        <taxon>Valvatacea</taxon>
        <taxon>Valvatida</taxon>
        <taxon>Acanthasteridae</taxon>
        <taxon>Acanthaster</taxon>
    </lineage>
</organism>
<evidence type="ECO:0000259" key="26">
    <source>
        <dbReference type="Pfam" id="PF00561"/>
    </source>
</evidence>
<keyword evidence="12" id="KW-0443">Lipid metabolism</keyword>
<keyword evidence="9" id="KW-0808">Transferase</keyword>
<evidence type="ECO:0000256" key="23">
    <source>
        <dbReference type="ARBA" id="ARBA00048770"/>
    </source>
</evidence>
<dbReference type="GO" id="GO:0006631">
    <property type="term" value="P:fatty acid metabolic process"/>
    <property type="evidence" value="ECO:0007669"/>
    <property type="project" value="UniProtKB-KW"/>
</dbReference>
<dbReference type="Proteomes" id="UP000694845">
    <property type="component" value="Unplaced"/>
</dbReference>
<keyword evidence="27" id="KW-1185">Reference proteome</keyword>
<dbReference type="PANTHER" id="PTHR42886:SF29">
    <property type="entry name" value="PUMMELIG, ISOFORM A"/>
    <property type="match status" value="1"/>
</dbReference>
<evidence type="ECO:0000256" key="11">
    <source>
        <dbReference type="ARBA" id="ARBA00022832"/>
    </source>
</evidence>
<gene>
    <name evidence="28" type="primary">LOC110981360</name>
</gene>
<evidence type="ECO:0000313" key="28">
    <source>
        <dbReference type="RefSeq" id="XP_022094566.1"/>
    </source>
</evidence>
<accession>A0A8B7YT81</accession>
<feature type="region of interest" description="Disordered" evidence="25">
    <location>
        <begin position="1"/>
        <end position="29"/>
    </location>
</feature>
<reference evidence="28" key="1">
    <citation type="submission" date="2025-08" db="UniProtKB">
        <authorList>
            <consortium name="RefSeq"/>
        </authorList>
    </citation>
    <scope>IDENTIFICATION</scope>
</reference>
<comment type="catalytic activity">
    <reaction evidence="24">
        <text>1-(9Z-octadecenoyl)-sn-glycero-3-phosphate + (9Z)-octadecenoyl-CoA = 1,2-di-(9Z-octadecenoyl)-sn-glycero-3-phosphate + CoA</text>
        <dbReference type="Rhea" id="RHEA:37131"/>
        <dbReference type="ChEBI" id="CHEBI:57287"/>
        <dbReference type="ChEBI" id="CHEBI:57387"/>
        <dbReference type="ChEBI" id="CHEBI:74544"/>
        <dbReference type="ChEBI" id="CHEBI:74546"/>
    </reaction>
    <physiologicalReaction direction="left-to-right" evidence="24">
        <dbReference type="Rhea" id="RHEA:37132"/>
    </physiologicalReaction>
</comment>
<evidence type="ECO:0000256" key="4">
    <source>
        <dbReference type="ARBA" id="ARBA00004502"/>
    </source>
</evidence>
<dbReference type="PANTHER" id="PTHR42886">
    <property type="entry name" value="RE40534P-RELATED"/>
    <property type="match status" value="1"/>
</dbReference>
<comment type="subcellular location">
    <subcellularLocation>
        <location evidence="3">Cytoplasm</location>
    </subcellularLocation>
    <subcellularLocation>
        <location evidence="4">Lipid droplet</location>
    </subcellularLocation>
</comment>
<dbReference type="InterPro" id="IPR000073">
    <property type="entry name" value="AB_hydrolase_1"/>
</dbReference>
<evidence type="ECO:0000256" key="12">
    <source>
        <dbReference type="ARBA" id="ARBA00023098"/>
    </source>
</evidence>
<proteinExistence type="inferred from homology"/>
<comment type="catalytic activity">
    <reaction evidence="20">
        <text>1-octadecanoyl-sn-glycero-3-phosphate + (9Z)-octadecenoyl-CoA = 1-octadecanoyl-2-(9Z-octadecenoyl)-sn-glycero-3-phosphate + CoA</text>
        <dbReference type="Rhea" id="RHEA:37163"/>
        <dbReference type="ChEBI" id="CHEBI:57287"/>
        <dbReference type="ChEBI" id="CHEBI:57387"/>
        <dbReference type="ChEBI" id="CHEBI:74560"/>
        <dbReference type="ChEBI" id="CHEBI:74565"/>
    </reaction>
    <physiologicalReaction direction="left-to-right" evidence="20">
        <dbReference type="Rhea" id="RHEA:37164"/>
    </physiologicalReaction>
</comment>
<evidence type="ECO:0000256" key="24">
    <source>
        <dbReference type="ARBA" id="ARBA00049561"/>
    </source>
</evidence>
<dbReference type="GO" id="GO:0005739">
    <property type="term" value="C:mitochondrion"/>
    <property type="evidence" value="ECO:0007669"/>
    <property type="project" value="TreeGrafter"/>
</dbReference>
<comment type="catalytic activity">
    <reaction evidence="14">
        <text>1-(9Z-octadecenoyl)-sn-glycero-3-phosphate + octadecanoyl-CoA = 1-(9Z-octadecenoyl)-2-octadecanoyl-sn-glycero-3-phosphate + CoA</text>
        <dbReference type="Rhea" id="RHEA:37147"/>
        <dbReference type="ChEBI" id="CHEBI:57287"/>
        <dbReference type="ChEBI" id="CHEBI:57394"/>
        <dbReference type="ChEBI" id="CHEBI:74544"/>
        <dbReference type="ChEBI" id="CHEBI:74552"/>
    </reaction>
    <physiologicalReaction direction="left-to-right" evidence="14">
        <dbReference type="Rhea" id="RHEA:37148"/>
    </physiologicalReaction>
</comment>
<evidence type="ECO:0000256" key="13">
    <source>
        <dbReference type="ARBA" id="ARBA00023315"/>
    </source>
</evidence>
<evidence type="ECO:0000256" key="10">
    <source>
        <dbReference type="ARBA" id="ARBA00022782"/>
    </source>
</evidence>
<dbReference type="AlphaFoldDB" id="A0A8B7YT81"/>
<dbReference type="GO" id="GO:0006654">
    <property type="term" value="P:phosphatidic acid biosynthetic process"/>
    <property type="evidence" value="ECO:0007669"/>
    <property type="project" value="TreeGrafter"/>
</dbReference>
<evidence type="ECO:0000256" key="2">
    <source>
        <dbReference type="ARBA" id="ARBA00000816"/>
    </source>
</evidence>
<comment type="similarity">
    <text evidence="15">Belongs to the peptidase S33 family. ABHD4/ABHD5 subfamily.</text>
</comment>
<evidence type="ECO:0000256" key="19">
    <source>
        <dbReference type="ARBA" id="ARBA00047525"/>
    </source>
</evidence>
<dbReference type="EC" id="2.3.1.51" evidence="5"/>
<dbReference type="PRINTS" id="PR00111">
    <property type="entry name" value="ABHYDROLASE"/>
</dbReference>
<comment type="catalytic activity">
    <reaction evidence="22">
        <text>1-(5Z,8Z,11Z,14Z-eicosatetraenoyl)-sn-glycero-3-phosphate + (9Z)-octadecenoyl-CoA = 1-(5Z,8Z,11Z,14Z)-eicosatetraenoyl-2-(9Z)-octadecenoyl-sn-glycero-3-phosphate + CoA</text>
        <dbReference type="Rhea" id="RHEA:37455"/>
        <dbReference type="ChEBI" id="CHEBI:57287"/>
        <dbReference type="ChEBI" id="CHEBI:57387"/>
        <dbReference type="ChEBI" id="CHEBI:74938"/>
        <dbReference type="ChEBI" id="CHEBI:74941"/>
    </reaction>
    <physiologicalReaction direction="left-to-right" evidence="22">
        <dbReference type="Rhea" id="RHEA:37456"/>
    </physiologicalReaction>
</comment>
<evidence type="ECO:0000256" key="9">
    <source>
        <dbReference type="ARBA" id="ARBA00022679"/>
    </source>
</evidence>
<dbReference type="FunFam" id="3.40.50.1820:FF:000019">
    <property type="entry name" value="1-acylglycerol-3-phosphate O-acyltransferase ABHD5"/>
    <property type="match status" value="1"/>
</dbReference>
<comment type="catalytic activity">
    <reaction evidence="19">
        <text>1-hexadecanoyl-sn-glycero-3-phosphate + (9Z)-octadecenoyl-CoA = 1-hexadecanoyl-2-(9Z-octadecenoyl)-sn-glycero-3-phosphate + CoA</text>
        <dbReference type="Rhea" id="RHEA:33187"/>
        <dbReference type="ChEBI" id="CHEBI:57287"/>
        <dbReference type="ChEBI" id="CHEBI:57387"/>
        <dbReference type="ChEBI" id="CHEBI:57518"/>
        <dbReference type="ChEBI" id="CHEBI:64839"/>
    </reaction>
    <physiologicalReaction direction="left-to-right" evidence="19">
        <dbReference type="Rhea" id="RHEA:33188"/>
    </physiologicalReaction>
</comment>
<evidence type="ECO:0000256" key="22">
    <source>
        <dbReference type="ARBA" id="ARBA00048632"/>
    </source>
</evidence>
<dbReference type="InterPro" id="IPR029058">
    <property type="entry name" value="AB_hydrolase_fold"/>
</dbReference>
<evidence type="ECO:0000256" key="15">
    <source>
        <dbReference type="ARBA" id="ARBA00038097"/>
    </source>
</evidence>
<dbReference type="Gene3D" id="3.40.50.1820">
    <property type="entry name" value="alpha/beta hydrolase"/>
    <property type="match status" value="1"/>
</dbReference>
<evidence type="ECO:0000313" key="27">
    <source>
        <dbReference type="Proteomes" id="UP000694845"/>
    </source>
</evidence>
<evidence type="ECO:0000256" key="21">
    <source>
        <dbReference type="ARBA" id="ARBA00047849"/>
    </source>
</evidence>
<evidence type="ECO:0000256" key="1">
    <source>
        <dbReference type="ARBA" id="ARBA00000300"/>
    </source>
</evidence>
<evidence type="ECO:0000256" key="7">
    <source>
        <dbReference type="ARBA" id="ARBA00022516"/>
    </source>
</evidence>
<evidence type="ECO:0000256" key="14">
    <source>
        <dbReference type="ARBA" id="ARBA00036296"/>
    </source>
</evidence>
<name>A0A8B7YT81_ACAPL</name>